<feature type="domain" description="M23ase beta-sheet core" evidence="2">
    <location>
        <begin position="132"/>
        <end position="227"/>
    </location>
</feature>
<dbReference type="EMBL" id="JAOYOD010000001">
    <property type="protein sequence ID" value="MCV9388673.1"/>
    <property type="molecule type" value="Genomic_DNA"/>
</dbReference>
<protein>
    <submittedName>
        <fullName evidence="3">M23 family metallopeptidase</fullName>
    </submittedName>
</protein>
<dbReference type="Pfam" id="PF01551">
    <property type="entry name" value="Peptidase_M23"/>
    <property type="match status" value="1"/>
</dbReference>
<evidence type="ECO:0000259" key="2">
    <source>
        <dbReference type="Pfam" id="PF01551"/>
    </source>
</evidence>
<dbReference type="PANTHER" id="PTHR21666">
    <property type="entry name" value="PEPTIDASE-RELATED"/>
    <property type="match status" value="1"/>
</dbReference>
<sequence>MTTLLEKWFDPRYAQLQATRDVIELSMKVDSLEIEVDKKEQFIANVKKIISGEDDQFDQVEGSENIESGEIKEIVRSDEKINPIDSQFRKEFENRDVELPTASSALSQELQDFYLFKPVDGIISDGFDPQEDHLAIDIVAKQDEPIKAVADGTVVFSSWTQDSGYVIAIQHRGNLISMYKHNSELFKKVGNFVTAGEVISIIGNTGELTSGPHLHFELWYDGNPIDPEEFIRF</sequence>
<dbReference type="SUPFAM" id="SSF51261">
    <property type="entry name" value="Duplicated hybrid motif"/>
    <property type="match status" value="1"/>
</dbReference>
<evidence type="ECO:0000313" key="3">
    <source>
        <dbReference type="EMBL" id="MCV9388673.1"/>
    </source>
</evidence>
<evidence type="ECO:0000313" key="4">
    <source>
        <dbReference type="Proteomes" id="UP001300692"/>
    </source>
</evidence>
<organism evidence="3 4">
    <name type="scientific">Reichenbachiella ulvae</name>
    <dbReference type="NCBI Taxonomy" id="2980104"/>
    <lineage>
        <taxon>Bacteria</taxon>
        <taxon>Pseudomonadati</taxon>
        <taxon>Bacteroidota</taxon>
        <taxon>Cytophagia</taxon>
        <taxon>Cytophagales</taxon>
        <taxon>Reichenbachiellaceae</taxon>
        <taxon>Reichenbachiella</taxon>
    </lineage>
</organism>
<evidence type="ECO:0000256" key="1">
    <source>
        <dbReference type="ARBA" id="ARBA00022729"/>
    </source>
</evidence>
<dbReference type="Proteomes" id="UP001300692">
    <property type="component" value="Unassembled WGS sequence"/>
</dbReference>
<reference evidence="3 4" key="1">
    <citation type="submission" date="2022-10" db="EMBL/GenBank/DDBJ databases">
        <title>Comparative genomics and taxonomic characterization of three novel marine species of genus Reichenbachiella exhibiting antioxidant and polysaccharide degradation activities.</title>
        <authorList>
            <person name="Muhammad N."/>
            <person name="Lee Y.-J."/>
            <person name="Ko J."/>
            <person name="Kim S.-G."/>
        </authorList>
    </citation>
    <scope>NUCLEOTIDE SEQUENCE [LARGE SCALE GENOMIC DNA]</scope>
    <source>
        <strain evidence="3 4">ABR2-5</strain>
    </source>
</reference>
<gene>
    <name evidence="3" type="ORF">N7U62_18445</name>
</gene>
<keyword evidence="4" id="KW-1185">Reference proteome</keyword>
<name>A0ABT3CYP7_9BACT</name>
<comment type="caution">
    <text evidence="3">The sequence shown here is derived from an EMBL/GenBank/DDBJ whole genome shotgun (WGS) entry which is preliminary data.</text>
</comment>
<dbReference type="Gene3D" id="2.70.70.10">
    <property type="entry name" value="Glucose Permease (Domain IIA)"/>
    <property type="match status" value="1"/>
</dbReference>
<accession>A0ABT3CYP7</accession>
<dbReference type="PANTHER" id="PTHR21666:SF289">
    <property type="entry name" value="L-ALA--D-GLU ENDOPEPTIDASE"/>
    <property type="match status" value="1"/>
</dbReference>
<dbReference type="CDD" id="cd12797">
    <property type="entry name" value="M23_peptidase"/>
    <property type="match status" value="1"/>
</dbReference>
<dbReference type="RefSeq" id="WP_264139561.1">
    <property type="nucleotide sequence ID" value="NZ_JAOYOD010000001.1"/>
</dbReference>
<dbReference type="InterPro" id="IPR016047">
    <property type="entry name" value="M23ase_b-sheet_dom"/>
</dbReference>
<proteinExistence type="predicted"/>
<keyword evidence="1" id="KW-0732">Signal</keyword>
<dbReference type="InterPro" id="IPR050570">
    <property type="entry name" value="Cell_wall_metabolism_enzyme"/>
</dbReference>
<dbReference type="InterPro" id="IPR011055">
    <property type="entry name" value="Dup_hybrid_motif"/>
</dbReference>